<organism evidence="4 5">
    <name type="scientific">Atopobium minutum</name>
    <dbReference type="NCBI Taxonomy" id="1381"/>
    <lineage>
        <taxon>Bacteria</taxon>
        <taxon>Bacillati</taxon>
        <taxon>Actinomycetota</taxon>
        <taxon>Coriobacteriia</taxon>
        <taxon>Coriobacteriales</taxon>
        <taxon>Atopobiaceae</taxon>
        <taxon>Atopobium</taxon>
    </lineage>
</organism>
<evidence type="ECO:0000313" key="4">
    <source>
        <dbReference type="EMBL" id="SEB71409.1"/>
    </source>
</evidence>
<evidence type="ECO:0000256" key="2">
    <source>
        <dbReference type="SAM" id="MobiDB-lite"/>
    </source>
</evidence>
<dbReference type="InterPro" id="IPR008984">
    <property type="entry name" value="SMAD_FHA_dom_sf"/>
</dbReference>
<feature type="domain" description="FHA" evidence="3">
    <location>
        <begin position="322"/>
        <end position="372"/>
    </location>
</feature>
<dbReference type="InterPro" id="IPR042287">
    <property type="entry name" value="FhaA_N_sf"/>
</dbReference>
<reference evidence="4 5" key="1">
    <citation type="submission" date="2016-10" db="EMBL/GenBank/DDBJ databases">
        <authorList>
            <person name="Varghese N."/>
            <person name="Submissions S."/>
        </authorList>
    </citation>
    <scope>NUCLEOTIDE SEQUENCE [LARGE SCALE GENOMIC DNA]</scope>
    <source>
        <strain evidence="4 5">DSM 20586</strain>
    </source>
</reference>
<dbReference type="SMART" id="SM00240">
    <property type="entry name" value="FHA"/>
    <property type="match status" value="1"/>
</dbReference>
<dbReference type="InterPro" id="IPR050923">
    <property type="entry name" value="Cell_Proc_Reg/RNA_Proc"/>
</dbReference>
<dbReference type="CDD" id="cd00060">
    <property type="entry name" value="FHA"/>
    <property type="match status" value="1"/>
</dbReference>
<dbReference type="Pfam" id="PF12401">
    <property type="entry name" value="FhaA_N"/>
    <property type="match status" value="1"/>
</dbReference>
<proteinExistence type="predicted"/>
<dbReference type="RefSeq" id="WP_021736093.1">
    <property type="nucleotide sequence ID" value="NZ_FNSH01000001.1"/>
</dbReference>
<dbReference type="AlphaFoldDB" id="A0AB38A6P1"/>
<keyword evidence="1" id="KW-0597">Phosphoprotein</keyword>
<sequence>MNFLNTFESRIASIFGASAEGQVAPFSFKKLAKKTLRELKNETLVINDVDTAPALITILVSADDDLQMRPFYSSISTELSQLLEAHATQKNLTLVGTPVVRFMVDPNLRRGKYSVFAENVEADVLERLRMEEAEFLSDKFMTNAANSVPAANAQQPSRAQNHSHKKRTMEPLPDPKPHVALDDSEAGLNVIPASETNNPVVLNTSFPSVPMPTPTPIIPKTSAAAARAASADMAANIAAGAAAAQAGASVAASAAQADASVAQANPAPAQAAGTEMPKTVRRNVPLVNSRSRHVSTTQTRTIQALFINRISGKTYPVDASGVIVGRERASANIVLHDPNVSRSHAQISFDGVSWHIRDLNSTNGTQVNDVDIDECILRSGDMVTFGLTTLEFRED</sequence>
<name>A0AB38A6P1_9ACTN</name>
<dbReference type="PROSITE" id="PS50006">
    <property type="entry name" value="FHA_DOMAIN"/>
    <property type="match status" value="1"/>
</dbReference>
<gene>
    <name evidence="4" type="ORF">SAMN04489746_0930</name>
</gene>
<dbReference type="SUPFAM" id="SSF49879">
    <property type="entry name" value="SMAD/FHA domain"/>
    <property type="match status" value="1"/>
</dbReference>
<comment type="caution">
    <text evidence="4">The sequence shown here is derived from an EMBL/GenBank/DDBJ whole genome shotgun (WGS) entry which is preliminary data.</text>
</comment>
<dbReference type="InterPro" id="IPR022128">
    <property type="entry name" value="FhaA_N"/>
</dbReference>
<dbReference type="Gene3D" id="3.30.2320.60">
    <property type="entry name" value="FhaA, phosphopeptide-binding domain (DUF3662)"/>
    <property type="match status" value="1"/>
</dbReference>
<dbReference type="PANTHER" id="PTHR23308">
    <property type="entry name" value="NUCLEAR INHIBITOR OF PROTEIN PHOSPHATASE-1"/>
    <property type="match status" value="1"/>
</dbReference>
<accession>A0AB38A6P1</accession>
<dbReference type="Pfam" id="PF00498">
    <property type="entry name" value="FHA"/>
    <property type="match status" value="1"/>
</dbReference>
<dbReference type="EMBL" id="FNSH01000001">
    <property type="protein sequence ID" value="SEB71409.1"/>
    <property type="molecule type" value="Genomic_DNA"/>
</dbReference>
<feature type="region of interest" description="Disordered" evidence="2">
    <location>
        <begin position="147"/>
        <end position="182"/>
    </location>
</feature>
<evidence type="ECO:0000313" key="5">
    <source>
        <dbReference type="Proteomes" id="UP000183687"/>
    </source>
</evidence>
<evidence type="ECO:0000259" key="3">
    <source>
        <dbReference type="PROSITE" id="PS50006"/>
    </source>
</evidence>
<dbReference type="Proteomes" id="UP000183687">
    <property type="component" value="Unassembled WGS sequence"/>
</dbReference>
<dbReference type="InterPro" id="IPR000253">
    <property type="entry name" value="FHA_dom"/>
</dbReference>
<protein>
    <recommendedName>
        <fullName evidence="3">FHA domain-containing protein</fullName>
    </recommendedName>
</protein>
<evidence type="ECO:0000256" key="1">
    <source>
        <dbReference type="ARBA" id="ARBA00022553"/>
    </source>
</evidence>
<dbReference type="Gene3D" id="2.60.200.20">
    <property type="match status" value="1"/>
</dbReference>